<accession>A0A0Q9XJK7</accession>
<protein>
    <recommendedName>
        <fullName evidence="5">Mitochondrial cardiolipin hydrolase</fullName>
    </recommendedName>
    <alternativeName>
        <fullName evidence="6">Mitochondrial phospholipase</fullName>
    </alternativeName>
</protein>
<dbReference type="InterPro" id="IPR025202">
    <property type="entry name" value="PLD-like_dom"/>
</dbReference>
<dbReference type="KEGG" id="dmo:Dmoj_GI26525"/>
<dbReference type="GO" id="GO:0016891">
    <property type="term" value="F:RNA endonuclease activity producing 5'-phosphomonoesters, hydrolytic mechanism"/>
    <property type="evidence" value="ECO:0007669"/>
    <property type="project" value="TreeGrafter"/>
</dbReference>
<dbReference type="Gene3D" id="3.30.870.10">
    <property type="entry name" value="Endonuclease Chain A"/>
    <property type="match status" value="1"/>
</dbReference>
<dbReference type="InParanoid" id="A0A0Q9XJK7"/>
<dbReference type="PANTHER" id="PTHR43856:SF1">
    <property type="entry name" value="MITOCHONDRIAL CARDIOLIPIN HYDROLASE"/>
    <property type="match status" value="1"/>
</dbReference>
<organism evidence="8 9">
    <name type="scientific">Drosophila mojavensis</name>
    <name type="common">Fruit fly</name>
    <dbReference type="NCBI Taxonomy" id="7230"/>
    <lineage>
        <taxon>Eukaryota</taxon>
        <taxon>Metazoa</taxon>
        <taxon>Ecdysozoa</taxon>
        <taxon>Arthropoda</taxon>
        <taxon>Hexapoda</taxon>
        <taxon>Insecta</taxon>
        <taxon>Pterygota</taxon>
        <taxon>Neoptera</taxon>
        <taxon>Endopterygota</taxon>
        <taxon>Diptera</taxon>
        <taxon>Brachycera</taxon>
        <taxon>Muscomorpha</taxon>
        <taxon>Ephydroidea</taxon>
        <taxon>Drosophilidae</taxon>
        <taxon>Drosophila</taxon>
    </lineage>
</organism>
<keyword evidence="2" id="KW-0442">Lipid degradation</keyword>
<dbReference type="GO" id="GO:0016042">
    <property type="term" value="P:lipid catabolic process"/>
    <property type="evidence" value="ECO:0007669"/>
    <property type="project" value="UniProtKB-KW"/>
</dbReference>
<dbReference type="OrthoDB" id="7852847at2759"/>
<evidence type="ECO:0000313" key="9">
    <source>
        <dbReference type="Proteomes" id="UP000009192"/>
    </source>
</evidence>
<dbReference type="Proteomes" id="UP000009192">
    <property type="component" value="Unassembled WGS sequence"/>
</dbReference>
<keyword evidence="1" id="KW-0378">Hydrolase</keyword>
<keyword evidence="3" id="KW-0443">Lipid metabolism</keyword>
<dbReference type="PANTHER" id="PTHR43856">
    <property type="entry name" value="CARDIOLIPIN HYDROLASE"/>
    <property type="match status" value="1"/>
</dbReference>
<evidence type="ECO:0000256" key="3">
    <source>
        <dbReference type="ARBA" id="ARBA00023098"/>
    </source>
</evidence>
<gene>
    <name evidence="8" type="primary">Dmoj\GI26525</name>
    <name evidence="8" type="ORF">Dmoj_GI26525</name>
</gene>
<name>A0A0Q9XJK7_DROMO</name>
<evidence type="ECO:0000256" key="6">
    <source>
        <dbReference type="ARBA" id="ARBA00043167"/>
    </source>
</evidence>
<dbReference type="InterPro" id="IPR051406">
    <property type="entry name" value="PLD_domain"/>
</dbReference>
<evidence type="ECO:0000313" key="8">
    <source>
        <dbReference type="EMBL" id="KRG05282.1"/>
    </source>
</evidence>
<evidence type="ECO:0000256" key="2">
    <source>
        <dbReference type="ARBA" id="ARBA00022963"/>
    </source>
</evidence>
<dbReference type="Pfam" id="PF13091">
    <property type="entry name" value="PLDc_2"/>
    <property type="match status" value="1"/>
</dbReference>
<dbReference type="AlphaFoldDB" id="A0A0Q9XJK7"/>
<proteinExistence type="inferred from homology"/>
<evidence type="ECO:0000256" key="1">
    <source>
        <dbReference type="ARBA" id="ARBA00022801"/>
    </source>
</evidence>
<sequence length="262" mass="30800">MFAFCIRVSVLLKRLPRTCLSQLIRCLEYGLYRFWLLVYNEPDDTDVVLFNELPLRHRQISRHISHNCPKPFCEMCRVERIVMYMDRAKVSIDIAMLTISHSSFYSAINAARLRGIQVRLITDSQMIFAQGSVVKQLVAAGIPARRSPPDVILHNKFCIIDGEQRVFELDQQQRRWHHRLWYRRGYVLNGSLNWTKLGTGNNFENVVITSNRVIIALYENLYNDMWKHFPVLDLEAFDSIPTTPFDFEQKDLPCKQFDRSLN</sequence>
<dbReference type="GO" id="GO:0005739">
    <property type="term" value="C:mitochondrion"/>
    <property type="evidence" value="ECO:0007669"/>
    <property type="project" value="TreeGrafter"/>
</dbReference>
<evidence type="ECO:0000256" key="5">
    <source>
        <dbReference type="ARBA" id="ARBA00040549"/>
    </source>
</evidence>
<reference evidence="8 9" key="1">
    <citation type="journal article" date="2007" name="Nature">
        <title>Evolution of genes and genomes on the Drosophila phylogeny.</title>
        <authorList>
            <consortium name="Drosophila 12 Genomes Consortium"/>
            <person name="Clark A.G."/>
            <person name="Eisen M.B."/>
            <person name="Smith D.R."/>
            <person name="Bergman C.M."/>
            <person name="Oliver B."/>
            <person name="Markow T.A."/>
            <person name="Kaufman T.C."/>
            <person name="Kellis M."/>
            <person name="Gelbart W."/>
            <person name="Iyer V.N."/>
            <person name="Pollard D.A."/>
            <person name="Sackton T.B."/>
            <person name="Larracuente A.M."/>
            <person name="Singh N.D."/>
            <person name="Abad J.P."/>
            <person name="Abt D.N."/>
            <person name="Adryan B."/>
            <person name="Aguade M."/>
            <person name="Akashi H."/>
            <person name="Anderson W.W."/>
            <person name="Aquadro C.F."/>
            <person name="Ardell D.H."/>
            <person name="Arguello R."/>
            <person name="Artieri C.G."/>
            <person name="Barbash D.A."/>
            <person name="Barker D."/>
            <person name="Barsanti P."/>
            <person name="Batterham P."/>
            <person name="Batzoglou S."/>
            <person name="Begun D."/>
            <person name="Bhutkar A."/>
            <person name="Blanco E."/>
            <person name="Bosak S.A."/>
            <person name="Bradley R.K."/>
            <person name="Brand A.D."/>
            <person name="Brent M.R."/>
            <person name="Brooks A.N."/>
            <person name="Brown R.H."/>
            <person name="Butlin R.K."/>
            <person name="Caggese C."/>
            <person name="Calvi B.R."/>
            <person name="Bernardo de Carvalho A."/>
            <person name="Caspi A."/>
            <person name="Castrezana S."/>
            <person name="Celniker S.E."/>
            <person name="Chang J.L."/>
            <person name="Chapple C."/>
            <person name="Chatterji S."/>
            <person name="Chinwalla A."/>
            <person name="Civetta A."/>
            <person name="Clifton S.W."/>
            <person name="Comeron J.M."/>
            <person name="Costello J.C."/>
            <person name="Coyne J.A."/>
            <person name="Daub J."/>
            <person name="David R.G."/>
            <person name="Delcher A.L."/>
            <person name="Delehaunty K."/>
            <person name="Do C.B."/>
            <person name="Ebling H."/>
            <person name="Edwards K."/>
            <person name="Eickbush T."/>
            <person name="Evans J.D."/>
            <person name="Filipski A."/>
            <person name="Findeiss S."/>
            <person name="Freyhult E."/>
            <person name="Fulton L."/>
            <person name="Fulton R."/>
            <person name="Garcia A.C."/>
            <person name="Gardiner A."/>
            <person name="Garfield D.A."/>
            <person name="Garvin B.E."/>
            <person name="Gibson G."/>
            <person name="Gilbert D."/>
            <person name="Gnerre S."/>
            <person name="Godfrey J."/>
            <person name="Good R."/>
            <person name="Gotea V."/>
            <person name="Gravely B."/>
            <person name="Greenberg A.J."/>
            <person name="Griffiths-Jones S."/>
            <person name="Gross S."/>
            <person name="Guigo R."/>
            <person name="Gustafson E.A."/>
            <person name="Haerty W."/>
            <person name="Hahn M.W."/>
            <person name="Halligan D.L."/>
            <person name="Halpern A.L."/>
            <person name="Halter G.M."/>
            <person name="Han M.V."/>
            <person name="Heger A."/>
            <person name="Hillier L."/>
            <person name="Hinrichs A.S."/>
            <person name="Holmes I."/>
            <person name="Hoskins R.A."/>
            <person name="Hubisz M.J."/>
            <person name="Hultmark D."/>
            <person name="Huntley M.A."/>
            <person name="Jaffe D.B."/>
            <person name="Jagadeeshan S."/>
            <person name="Jeck W.R."/>
            <person name="Johnson J."/>
            <person name="Jones C.D."/>
            <person name="Jordan W.C."/>
            <person name="Karpen G.H."/>
            <person name="Kataoka E."/>
            <person name="Keightley P.D."/>
            <person name="Kheradpour P."/>
            <person name="Kirkness E.F."/>
            <person name="Koerich L.B."/>
            <person name="Kristiansen K."/>
            <person name="Kudrna D."/>
            <person name="Kulathinal R.J."/>
            <person name="Kumar S."/>
            <person name="Kwok R."/>
            <person name="Lander E."/>
            <person name="Langley C.H."/>
            <person name="Lapoint R."/>
            <person name="Lazzaro B.P."/>
            <person name="Lee S.J."/>
            <person name="Levesque L."/>
            <person name="Li R."/>
            <person name="Lin C.F."/>
            <person name="Lin M.F."/>
            <person name="Lindblad-Toh K."/>
            <person name="Llopart A."/>
            <person name="Long M."/>
            <person name="Low L."/>
            <person name="Lozovsky E."/>
            <person name="Lu J."/>
            <person name="Luo M."/>
            <person name="Machado C.A."/>
            <person name="Makalowski W."/>
            <person name="Marzo M."/>
            <person name="Matsuda M."/>
            <person name="Matzkin L."/>
            <person name="McAllister B."/>
            <person name="McBride C.S."/>
            <person name="McKernan B."/>
            <person name="McKernan K."/>
            <person name="Mendez-Lago M."/>
            <person name="Minx P."/>
            <person name="Mollenhauer M.U."/>
            <person name="Montooth K."/>
            <person name="Mount S.M."/>
            <person name="Mu X."/>
            <person name="Myers E."/>
            <person name="Negre B."/>
            <person name="Newfeld S."/>
            <person name="Nielsen R."/>
            <person name="Noor M.A."/>
            <person name="O'Grady P."/>
            <person name="Pachter L."/>
            <person name="Papaceit M."/>
            <person name="Parisi M.J."/>
            <person name="Parisi M."/>
            <person name="Parts L."/>
            <person name="Pedersen J.S."/>
            <person name="Pesole G."/>
            <person name="Phillippy A.M."/>
            <person name="Ponting C.P."/>
            <person name="Pop M."/>
            <person name="Porcelli D."/>
            <person name="Powell J.R."/>
            <person name="Prohaska S."/>
            <person name="Pruitt K."/>
            <person name="Puig M."/>
            <person name="Quesneville H."/>
            <person name="Ram K.R."/>
            <person name="Rand D."/>
            <person name="Rasmussen M.D."/>
            <person name="Reed L.K."/>
            <person name="Reenan R."/>
            <person name="Reily A."/>
            <person name="Remington K.A."/>
            <person name="Rieger T.T."/>
            <person name="Ritchie M.G."/>
            <person name="Robin C."/>
            <person name="Rogers Y.H."/>
            <person name="Rohde C."/>
            <person name="Rozas J."/>
            <person name="Rubenfield M.J."/>
            <person name="Ruiz A."/>
            <person name="Russo S."/>
            <person name="Salzberg S.L."/>
            <person name="Sanchez-Gracia A."/>
            <person name="Saranga D.J."/>
            <person name="Sato H."/>
            <person name="Schaeffer S.W."/>
            <person name="Schatz M.C."/>
            <person name="Schlenke T."/>
            <person name="Schwartz R."/>
            <person name="Segarra C."/>
            <person name="Singh R.S."/>
            <person name="Sirot L."/>
            <person name="Sirota M."/>
            <person name="Sisneros N.B."/>
            <person name="Smith C.D."/>
            <person name="Smith T.F."/>
            <person name="Spieth J."/>
            <person name="Stage D.E."/>
            <person name="Stark A."/>
            <person name="Stephan W."/>
            <person name="Strausberg R.L."/>
            <person name="Strempel S."/>
            <person name="Sturgill D."/>
            <person name="Sutton G."/>
            <person name="Sutton G.G."/>
            <person name="Tao W."/>
            <person name="Teichmann S."/>
            <person name="Tobari Y.N."/>
            <person name="Tomimura Y."/>
            <person name="Tsolas J.M."/>
            <person name="Valente V.L."/>
            <person name="Venter E."/>
            <person name="Venter J.C."/>
            <person name="Vicario S."/>
            <person name="Vieira F.G."/>
            <person name="Vilella A.J."/>
            <person name="Villasante A."/>
            <person name="Walenz B."/>
            <person name="Wang J."/>
            <person name="Wasserman M."/>
            <person name="Watts T."/>
            <person name="Wilson D."/>
            <person name="Wilson R.K."/>
            <person name="Wing R.A."/>
            <person name="Wolfner M.F."/>
            <person name="Wong A."/>
            <person name="Wong G.K."/>
            <person name="Wu C.I."/>
            <person name="Wu G."/>
            <person name="Yamamoto D."/>
            <person name="Yang H.P."/>
            <person name="Yang S.P."/>
            <person name="Yorke J.A."/>
            <person name="Yoshida K."/>
            <person name="Zdobnov E."/>
            <person name="Zhang P."/>
            <person name="Zhang Y."/>
            <person name="Zimin A.V."/>
            <person name="Baldwin J."/>
            <person name="Abdouelleil A."/>
            <person name="Abdulkadir J."/>
            <person name="Abebe A."/>
            <person name="Abera B."/>
            <person name="Abreu J."/>
            <person name="Acer S.C."/>
            <person name="Aftuck L."/>
            <person name="Alexander A."/>
            <person name="An P."/>
            <person name="Anderson E."/>
            <person name="Anderson S."/>
            <person name="Arachi H."/>
            <person name="Azer M."/>
            <person name="Bachantsang P."/>
            <person name="Barry A."/>
            <person name="Bayul T."/>
            <person name="Berlin A."/>
            <person name="Bessette D."/>
            <person name="Bloom T."/>
            <person name="Blye J."/>
            <person name="Boguslavskiy L."/>
            <person name="Bonnet C."/>
            <person name="Boukhgalter B."/>
            <person name="Bourzgui I."/>
            <person name="Brown A."/>
            <person name="Cahill P."/>
            <person name="Channer S."/>
            <person name="Cheshatsang Y."/>
            <person name="Chuda L."/>
            <person name="Citroen M."/>
            <person name="Collymore A."/>
            <person name="Cooke P."/>
            <person name="Costello M."/>
            <person name="D'Aco K."/>
            <person name="Daza R."/>
            <person name="De Haan G."/>
            <person name="DeGray S."/>
            <person name="DeMaso C."/>
            <person name="Dhargay N."/>
            <person name="Dooley K."/>
            <person name="Dooley E."/>
            <person name="Doricent M."/>
            <person name="Dorje P."/>
            <person name="Dorjee K."/>
            <person name="Dupes A."/>
            <person name="Elong R."/>
            <person name="Falk J."/>
            <person name="Farina A."/>
            <person name="Faro S."/>
            <person name="Ferguson D."/>
            <person name="Fisher S."/>
            <person name="Foley C.D."/>
            <person name="Franke A."/>
            <person name="Friedrich D."/>
            <person name="Gadbois L."/>
            <person name="Gearin G."/>
            <person name="Gearin C.R."/>
            <person name="Giannoukos G."/>
            <person name="Goode T."/>
            <person name="Graham J."/>
            <person name="Grandbois E."/>
            <person name="Grewal S."/>
            <person name="Gyaltsen K."/>
            <person name="Hafez N."/>
            <person name="Hagos B."/>
            <person name="Hall J."/>
            <person name="Henson C."/>
            <person name="Hollinger A."/>
            <person name="Honan T."/>
            <person name="Huard M.D."/>
            <person name="Hughes L."/>
            <person name="Hurhula B."/>
            <person name="Husby M.E."/>
            <person name="Kamat A."/>
            <person name="Kanga B."/>
            <person name="Kashin S."/>
            <person name="Khazanovich D."/>
            <person name="Kisner P."/>
            <person name="Lance K."/>
            <person name="Lara M."/>
            <person name="Lee W."/>
            <person name="Lennon N."/>
            <person name="Letendre F."/>
            <person name="LeVine R."/>
            <person name="Lipovsky A."/>
            <person name="Liu X."/>
            <person name="Liu J."/>
            <person name="Liu S."/>
            <person name="Lokyitsang T."/>
            <person name="Lokyitsang Y."/>
            <person name="Lubonja R."/>
            <person name="Lui A."/>
            <person name="MacDonald P."/>
            <person name="Magnisalis V."/>
            <person name="Maru K."/>
            <person name="Matthews C."/>
            <person name="McCusker W."/>
            <person name="McDonough S."/>
            <person name="Mehta T."/>
            <person name="Meldrim J."/>
            <person name="Meneus L."/>
            <person name="Mihai O."/>
            <person name="Mihalev A."/>
            <person name="Mihova T."/>
            <person name="Mittelman R."/>
            <person name="Mlenga V."/>
            <person name="Montmayeur A."/>
            <person name="Mulrain L."/>
            <person name="Navidi A."/>
            <person name="Naylor J."/>
            <person name="Negash T."/>
            <person name="Nguyen T."/>
            <person name="Nguyen N."/>
            <person name="Nicol R."/>
            <person name="Norbu C."/>
            <person name="Norbu N."/>
            <person name="Novod N."/>
            <person name="O'Neill B."/>
            <person name="Osman S."/>
            <person name="Markiewicz E."/>
            <person name="Oyono O.L."/>
            <person name="Patti C."/>
            <person name="Phunkhang P."/>
            <person name="Pierre F."/>
            <person name="Priest M."/>
            <person name="Raghuraman S."/>
            <person name="Rege F."/>
            <person name="Reyes R."/>
            <person name="Rise C."/>
            <person name="Rogov P."/>
            <person name="Ross K."/>
            <person name="Ryan E."/>
            <person name="Settipalli S."/>
            <person name="Shea T."/>
            <person name="Sherpa N."/>
            <person name="Shi L."/>
            <person name="Shih D."/>
            <person name="Sparrow T."/>
            <person name="Spaulding J."/>
            <person name="Stalker J."/>
            <person name="Stange-Thomann N."/>
            <person name="Stavropoulos S."/>
            <person name="Stone C."/>
            <person name="Strader C."/>
            <person name="Tesfaye S."/>
            <person name="Thomson T."/>
            <person name="Thoulutsang Y."/>
            <person name="Thoulutsang D."/>
            <person name="Topham K."/>
            <person name="Topping I."/>
            <person name="Tsamla T."/>
            <person name="Vassiliev H."/>
            <person name="Vo A."/>
            <person name="Wangchuk T."/>
            <person name="Wangdi T."/>
            <person name="Weiand M."/>
            <person name="Wilkinson J."/>
            <person name="Wilson A."/>
            <person name="Yadav S."/>
            <person name="Young G."/>
            <person name="Yu Q."/>
            <person name="Zembek L."/>
            <person name="Zhong D."/>
            <person name="Zimmer A."/>
            <person name="Zwirko Z."/>
            <person name="Jaffe D.B."/>
            <person name="Alvarez P."/>
            <person name="Brockman W."/>
            <person name="Butler J."/>
            <person name="Chin C."/>
            <person name="Gnerre S."/>
            <person name="Grabherr M."/>
            <person name="Kleber M."/>
            <person name="Mauceli E."/>
            <person name="MacCallum I."/>
        </authorList>
    </citation>
    <scope>NUCLEOTIDE SEQUENCE [LARGE SCALE GENOMIC DNA]</scope>
    <source>
        <strain evidence="9">Tucson 15081-1352.22</strain>
    </source>
</reference>
<keyword evidence="9" id="KW-1185">Reference proteome</keyword>
<evidence type="ECO:0000259" key="7">
    <source>
        <dbReference type="Pfam" id="PF13091"/>
    </source>
</evidence>
<feature type="domain" description="Phospholipase D-like" evidence="7">
    <location>
        <begin position="84"/>
        <end position="226"/>
    </location>
</feature>
<comment type="similarity">
    <text evidence="4">Belongs to the phospholipase D family. MitoPLD/Zucchini subfamily.</text>
</comment>
<dbReference type="GO" id="GO:0034587">
    <property type="term" value="P:piRNA processing"/>
    <property type="evidence" value="ECO:0007669"/>
    <property type="project" value="TreeGrafter"/>
</dbReference>
<dbReference type="SUPFAM" id="SSF56024">
    <property type="entry name" value="Phospholipase D/nuclease"/>
    <property type="match status" value="1"/>
</dbReference>
<evidence type="ECO:0000256" key="4">
    <source>
        <dbReference type="ARBA" id="ARBA00038012"/>
    </source>
</evidence>
<dbReference type="SMR" id="A0A0Q9XJK7"/>
<dbReference type="EMBL" id="CH933808">
    <property type="protein sequence ID" value="KRG05282.1"/>
    <property type="molecule type" value="Genomic_DNA"/>
</dbReference>